<dbReference type="Proteomes" id="UP001279734">
    <property type="component" value="Unassembled WGS sequence"/>
</dbReference>
<gene>
    <name evidence="1" type="ORF">Nepgr_007236</name>
</gene>
<dbReference type="AlphaFoldDB" id="A0AAD3S6T0"/>
<evidence type="ECO:0000313" key="1">
    <source>
        <dbReference type="EMBL" id="GMH05396.1"/>
    </source>
</evidence>
<dbReference type="EMBL" id="BSYO01000005">
    <property type="protein sequence ID" value="GMH05396.1"/>
    <property type="molecule type" value="Genomic_DNA"/>
</dbReference>
<evidence type="ECO:0000313" key="2">
    <source>
        <dbReference type="Proteomes" id="UP001279734"/>
    </source>
</evidence>
<name>A0AAD3S6T0_NEPGR</name>
<keyword evidence="2" id="KW-1185">Reference proteome</keyword>
<proteinExistence type="predicted"/>
<sequence>MWPPLSVICDAYLLFERSMLAYKMDNLNPIEMGEAGEELTEVDILKDVICLLKFETKILQGFWLLDDNEINLGFLSMLDRKPELANRVLQNPHNVEQWNRRVKCWVLCYFIVRHTTVECVVFQFGSRWSFHTRMTQNGYSTAILKAPVECVKSSFPGYIATRGLWVSKESNGG</sequence>
<reference evidence="1" key="1">
    <citation type="submission" date="2023-05" db="EMBL/GenBank/DDBJ databases">
        <title>Nepenthes gracilis genome sequencing.</title>
        <authorList>
            <person name="Fukushima K."/>
        </authorList>
    </citation>
    <scope>NUCLEOTIDE SEQUENCE</scope>
    <source>
        <strain evidence="1">SING2019-196</strain>
    </source>
</reference>
<comment type="caution">
    <text evidence="1">The sequence shown here is derived from an EMBL/GenBank/DDBJ whole genome shotgun (WGS) entry which is preliminary data.</text>
</comment>
<accession>A0AAD3S6T0</accession>
<protein>
    <submittedName>
        <fullName evidence="1">Uncharacterized protein</fullName>
    </submittedName>
</protein>
<organism evidence="1 2">
    <name type="scientific">Nepenthes gracilis</name>
    <name type="common">Slender pitcher plant</name>
    <dbReference type="NCBI Taxonomy" id="150966"/>
    <lineage>
        <taxon>Eukaryota</taxon>
        <taxon>Viridiplantae</taxon>
        <taxon>Streptophyta</taxon>
        <taxon>Embryophyta</taxon>
        <taxon>Tracheophyta</taxon>
        <taxon>Spermatophyta</taxon>
        <taxon>Magnoliopsida</taxon>
        <taxon>eudicotyledons</taxon>
        <taxon>Gunneridae</taxon>
        <taxon>Pentapetalae</taxon>
        <taxon>Caryophyllales</taxon>
        <taxon>Nepenthaceae</taxon>
        <taxon>Nepenthes</taxon>
    </lineage>
</organism>